<keyword evidence="7 9" id="KW-0472">Membrane</keyword>
<feature type="transmembrane region" description="Helical" evidence="9">
    <location>
        <begin position="191"/>
        <end position="216"/>
    </location>
</feature>
<keyword evidence="5 9" id="KW-1133">Transmembrane helix</keyword>
<evidence type="ECO:0000313" key="12">
    <source>
        <dbReference type="Proteomes" id="UP000011058"/>
    </source>
</evidence>
<proteinExistence type="predicted"/>
<dbReference type="AlphaFoldDB" id="I0KBW4"/>
<feature type="transmembrane region" description="Helical" evidence="9">
    <location>
        <begin position="101"/>
        <end position="123"/>
    </location>
</feature>
<dbReference type="Pfam" id="PF18967">
    <property type="entry name" value="PycTM"/>
    <property type="match status" value="1"/>
</dbReference>
<keyword evidence="2" id="KW-1003">Cell membrane</keyword>
<protein>
    <submittedName>
        <fullName evidence="11">Metal dependent phosphohydrolase</fullName>
    </submittedName>
</protein>
<feature type="transmembrane region" description="Helical" evidence="9">
    <location>
        <begin position="73"/>
        <end position="95"/>
    </location>
</feature>
<evidence type="ECO:0000256" key="1">
    <source>
        <dbReference type="ARBA" id="ARBA00004236"/>
    </source>
</evidence>
<name>I0KBW4_9BACT</name>
<evidence type="ECO:0000256" key="3">
    <source>
        <dbReference type="ARBA" id="ARBA00022692"/>
    </source>
</evidence>
<comment type="subcellular location">
    <subcellularLocation>
        <location evidence="1">Cell membrane</location>
    </subcellularLocation>
</comment>
<keyword evidence="3 9" id="KW-0812">Transmembrane</keyword>
<keyword evidence="4" id="KW-0547">Nucleotide-binding</keyword>
<accession>I0KBW4</accession>
<feature type="domain" description="Pycsar effector protein" evidence="10">
    <location>
        <begin position="55"/>
        <end position="214"/>
    </location>
</feature>
<sequence>MPRETPLPMNPVETSLPISDLTPAPLPDEIAGKKEKKDKEKKKKKKASRGIETMYRTTLANHLRLSEMADQKANLMISINTILVSIIMSSFFKPVGGMENLVIPEIMLLVVSLVTVVISLFATKPNYAPPATRNVGDRPLDLLFFGDYTQLTVQEYREAVRDLTSDEKRLYESLSNNIYAQGKVLHKKYRLLTVAYTFFMIGFSIVVISSVIVLLMGNR</sequence>
<gene>
    <name evidence="11" type="ORF">FAES_3610</name>
</gene>
<evidence type="ECO:0000256" key="7">
    <source>
        <dbReference type="ARBA" id="ARBA00023136"/>
    </source>
</evidence>
<dbReference type="GO" id="GO:0051607">
    <property type="term" value="P:defense response to virus"/>
    <property type="evidence" value="ECO:0007669"/>
    <property type="project" value="UniProtKB-KW"/>
</dbReference>
<evidence type="ECO:0000256" key="4">
    <source>
        <dbReference type="ARBA" id="ARBA00022741"/>
    </source>
</evidence>
<dbReference type="GO" id="GO:0016787">
    <property type="term" value="F:hydrolase activity"/>
    <property type="evidence" value="ECO:0007669"/>
    <property type="project" value="UniProtKB-KW"/>
</dbReference>
<evidence type="ECO:0000256" key="6">
    <source>
        <dbReference type="ARBA" id="ARBA00023118"/>
    </source>
</evidence>
<evidence type="ECO:0000313" key="11">
    <source>
        <dbReference type="EMBL" id="CCH01617.1"/>
    </source>
</evidence>
<dbReference type="KEGG" id="fae:FAES_3610"/>
<dbReference type="GO" id="GO:0005886">
    <property type="term" value="C:plasma membrane"/>
    <property type="evidence" value="ECO:0007669"/>
    <property type="project" value="UniProtKB-SubCell"/>
</dbReference>
<keyword evidence="6" id="KW-0051">Antiviral defense</keyword>
<keyword evidence="12" id="KW-1185">Reference proteome</keyword>
<dbReference type="EMBL" id="HE796683">
    <property type="protein sequence ID" value="CCH01617.1"/>
    <property type="molecule type" value="Genomic_DNA"/>
</dbReference>
<dbReference type="eggNOG" id="COG4339">
    <property type="taxonomic scope" value="Bacteria"/>
</dbReference>
<feature type="compositionally biased region" description="Basic residues" evidence="8">
    <location>
        <begin position="39"/>
        <end position="48"/>
    </location>
</feature>
<dbReference type="Proteomes" id="UP000011058">
    <property type="component" value="Chromosome"/>
</dbReference>
<dbReference type="GO" id="GO:0000166">
    <property type="term" value="F:nucleotide binding"/>
    <property type="evidence" value="ECO:0007669"/>
    <property type="project" value="UniProtKB-KW"/>
</dbReference>
<evidence type="ECO:0000256" key="2">
    <source>
        <dbReference type="ARBA" id="ARBA00022475"/>
    </source>
</evidence>
<dbReference type="STRING" id="1166018.FAES_3610"/>
<evidence type="ECO:0000256" key="8">
    <source>
        <dbReference type="SAM" id="MobiDB-lite"/>
    </source>
</evidence>
<reference evidence="11 12" key="1">
    <citation type="journal article" date="2012" name="J. Bacteriol.">
        <title>Genome Sequence of Fibrella aestuarina BUZ 2T, a Filamentous Marine Bacterium.</title>
        <authorList>
            <person name="Filippini M."/>
            <person name="Qi W."/>
            <person name="Blom J."/>
            <person name="Goesmann A."/>
            <person name="Smits T.H."/>
            <person name="Bagheri H.C."/>
        </authorList>
    </citation>
    <scope>NUCLEOTIDE SEQUENCE [LARGE SCALE GENOMIC DNA]</scope>
    <source>
        <strain evidence="12">BUZ 2T</strain>
    </source>
</reference>
<evidence type="ECO:0000256" key="9">
    <source>
        <dbReference type="SAM" id="Phobius"/>
    </source>
</evidence>
<evidence type="ECO:0000259" key="10">
    <source>
        <dbReference type="Pfam" id="PF18967"/>
    </source>
</evidence>
<feature type="region of interest" description="Disordered" evidence="8">
    <location>
        <begin position="1"/>
        <end position="50"/>
    </location>
</feature>
<organism evidence="11 12">
    <name type="scientific">Fibrella aestuarina BUZ 2</name>
    <dbReference type="NCBI Taxonomy" id="1166018"/>
    <lineage>
        <taxon>Bacteria</taxon>
        <taxon>Pseudomonadati</taxon>
        <taxon>Bacteroidota</taxon>
        <taxon>Cytophagia</taxon>
        <taxon>Cytophagales</taxon>
        <taxon>Spirosomataceae</taxon>
        <taxon>Fibrella</taxon>
    </lineage>
</organism>
<keyword evidence="11" id="KW-0378">Hydrolase</keyword>
<dbReference type="InterPro" id="IPR043760">
    <property type="entry name" value="PycTM_dom"/>
</dbReference>
<dbReference type="HOGENOM" id="CLU_1259857_0_0_10"/>
<evidence type="ECO:0000256" key="5">
    <source>
        <dbReference type="ARBA" id="ARBA00022989"/>
    </source>
</evidence>